<dbReference type="EMBL" id="VRSW01000002">
    <property type="protein sequence ID" value="TXK04840.1"/>
    <property type="molecule type" value="Genomic_DNA"/>
</dbReference>
<evidence type="ECO:0008006" key="3">
    <source>
        <dbReference type="Google" id="ProtNLM"/>
    </source>
</evidence>
<accession>A0A5C8HQI1</accession>
<dbReference type="OrthoDB" id="4711815at2"/>
<dbReference type="Pfam" id="PF16264">
    <property type="entry name" value="SatD"/>
    <property type="match status" value="1"/>
</dbReference>
<protein>
    <recommendedName>
        <fullName evidence="3">RNA polymerase subunit sigma-70</fullName>
    </recommendedName>
</protein>
<sequence length="208" mass="21796">MADVAAVILDVVGSRNLDDRAAAQRAITDAFAQADAIVAPVQHAWATFADEFQAIYRTLGEACAATGLVRLALAGAADVRFGIGIGTSREVAPGATGPVLDGDAWWRARSAIEEAERRGARTGTRTWAAGRGSDNANAALLLRDHLISAMRPREQRITMQLILGLTQREIAENEGITQAAVSQAAKKSGAGAVAQSYEAWIQSTGQAG</sequence>
<name>A0A5C8HQI1_9MICO</name>
<evidence type="ECO:0000313" key="2">
    <source>
        <dbReference type="Proteomes" id="UP000321196"/>
    </source>
</evidence>
<evidence type="ECO:0000313" key="1">
    <source>
        <dbReference type="EMBL" id="TXK04840.1"/>
    </source>
</evidence>
<dbReference type="Proteomes" id="UP000321196">
    <property type="component" value="Unassembled WGS sequence"/>
</dbReference>
<dbReference type="InterPro" id="IPR032580">
    <property type="entry name" value="SatD"/>
</dbReference>
<keyword evidence="2" id="KW-1185">Reference proteome</keyword>
<reference evidence="1 2" key="1">
    <citation type="submission" date="2019-08" db="EMBL/GenBank/DDBJ databases">
        <authorList>
            <person name="Dong K."/>
        </authorList>
    </citation>
    <scope>NUCLEOTIDE SEQUENCE [LARGE SCALE GENOMIC DNA]</scope>
    <source>
        <strain evidence="1 2">M4-8</strain>
    </source>
</reference>
<dbReference type="AlphaFoldDB" id="A0A5C8HQI1"/>
<comment type="caution">
    <text evidence="1">The sequence shown here is derived from an EMBL/GenBank/DDBJ whole genome shotgun (WGS) entry which is preliminary data.</text>
</comment>
<dbReference type="RefSeq" id="WP_147825975.1">
    <property type="nucleotide sequence ID" value="NZ_BAAARG010000002.1"/>
</dbReference>
<organism evidence="1 2">
    <name type="scientific">Microbacterium mitrae</name>
    <dbReference type="NCBI Taxonomy" id="664640"/>
    <lineage>
        <taxon>Bacteria</taxon>
        <taxon>Bacillati</taxon>
        <taxon>Actinomycetota</taxon>
        <taxon>Actinomycetes</taxon>
        <taxon>Micrococcales</taxon>
        <taxon>Microbacteriaceae</taxon>
        <taxon>Microbacterium</taxon>
    </lineage>
</organism>
<gene>
    <name evidence="1" type="ORF">FVP60_09315</name>
</gene>
<proteinExistence type="predicted"/>